<dbReference type="Proteomes" id="UP000764045">
    <property type="component" value="Unassembled WGS sequence"/>
</dbReference>
<evidence type="ECO:0000313" key="2">
    <source>
        <dbReference type="EMBL" id="MBM6662383.1"/>
    </source>
</evidence>
<protein>
    <submittedName>
        <fullName evidence="2">Uncharacterized protein</fullName>
    </submittedName>
</protein>
<keyword evidence="3" id="KW-1185">Reference proteome</keyword>
<dbReference type="EMBL" id="JACJJL010000020">
    <property type="protein sequence ID" value="MBM6662383.1"/>
    <property type="molecule type" value="Genomic_DNA"/>
</dbReference>
<evidence type="ECO:0000313" key="3">
    <source>
        <dbReference type="Proteomes" id="UP000764045"/>
    </source>
</evidence>
<proteinExistence type="predicted"/>
<feature type="region of interest" description="Disordered" evidence="1">
    <location>
        <begin position="1"/>
        <end position="69"/>
    </location>
</feature>
<organism evidence="2 3">
    <name type="scientific">Marseilla massiliensis</name>
    <dbReference type="NCBI Taxonomy" id="1841864"/>
    <lineage>
        <taxon>Bacteria</taxon>
        <taxon>Pseudomonadati</taxon>
        <taxon>Bacteroidota</taxon>
        <taxon>Bacteroidia</taxon>
        <taxon>Bacteroidales</taxon>
        <taxon>Prevotellaceae</taxon>
        <taxon>Marseilla</taxon>
    </lineage>
</organism>
<evidence type="ECO:0000256" key="1">
    <source>
        <dbReference type="SAM" id="MobiDB-lite"/>
    </source>
</evidence>
<feature type="compositionally biased region" description="Polar residues" evidence="1">
    <location>
        <begin position="36"/>
        <end position="52"/>
    </location>
</feature>
<accession>A0A938WP09</accession>
<name>A0A938WP09_9BACT</name>
<comment type="caution">
    <text evidence="2">The sequence shown here is derived from an EMBL/GenBank/DDBJ whole genome shotgun (WGS) entry which is preliminary data.</text>
</comment>
<reference evidence="2 3" key="1">
    <citation type="journal article" date="2021" name="Sci. Rep.">
        <title>The distribution of antibiotic resistance genes in chicken gut microbiota commensals.</title>
        <authorList>
            <person name="Juricova H."/>
            <person name="Matiasovicova J."/>
            <person name="Kubasova T."/>
            <person name="Cejkova D."/>
            <person name="Rychlik I."/>
        </authorList>
    </citation>
    <scope>NUCLEOTIDE SEQUENCE [LARGE SCALE GENOMIC DNA]</scope>
    <source>
        <strain evidence="2 3">An819</strain>
    </source>
</reference>
<gene>
    <name evidence="2" type="ORF">H6B30_11585</name>
</gene>
<dbReference type="RefSeq" id="WP_205110760.1">
    <property type="nucleotide sequence ID" value="NZ_JACJJL010000020.1"/>
</dbReference>
<dbReference type="AlphaFoldDB" id="A0A938WP09"/>
<sequence length="69" mass="7692">MKAKDRRSGMKPMDGHGKQQPGLQHRRRKTRETDRQATANGNGNGTRLQTVEKNPMAIDEINAHNGIGK</sequence>